<dbReference type="AlphaFoldDB" id="A0A0F8X9T4"/>
<name>A0A0F8X9T4_9ZZZZ</name>
<proteinExistence type="predicted"/>
<organism evidence="2">
    <name type="scientific">marine sediment metagenome</name>
    <dbReference type="NCBI Taxonomy" id="412755"/>
    <lineage>
        <taxon>unclassified sequences</taxon>
        <taxon>metagenomes</taxon>
        <taxon>ecological metagenomes</taxon>
    </lineage>
</organism>
<gene>
    <name evidence="2" type="ORF">LCGC14_2969810</name>
</gene>
<feature type="region of interest" description="Disordered" evidence="1">
    <location>
        <begin position="93"/>
        <end position="114"/>
    </location>
</feature>
<protein>
    <submittedName>
        <fullName evidence="2">Uncharacterized protein</fullName>
    </submittedName>
</protein>
<evidence type="ECO:0000313" key="2">
    <source>
        <dbReference type="EMBL" id="KKK65867.1"/>
    </source>
</evidence>
<comment type="caution">
    <text evidence="2">The sequence shown here is derived from an EMBL/GenBank/DDBJ whole genome shotgun (WGS) entry which is preliminary data.</text>
</comment>
<evidence type="ECO:0000256" key="1">
    <source>
        <dbReference type="SAM" id="MobiDB-lite"/>
    </source>
</evidence>
<reference evidence="2" key="1">
    <citation type="journal article" date="2015" name="Nature">
        <title>Complex archaea that bridge the gap between prokaryotes and eukaryotes.</title>
        <authorList>
            <person name="Spang A."/>
            <person name="Saw J.H."/>
            <person name="Jorgensen S.L."/>
            <person name="Zaremba-Niedzwiedzka K."/>
            <person name="Martijn J."/>
            <person name="Lind A.E."/>
            <person name="van Eijk R."/>
            <person name="Schleper C."/>
            <person name="Guy L."/>
            <person name="Ettema T.J."/>
        </authorList>
    </citation>
    <scope>NUCLEOTIDE SEQUENCE</scope>
</reference>
<dbReference type="EMBL" id="LAZR01060349">
    <property type="protein sequence ID" value="KKK65867.1"/>
    <property type="molecule type" value="Genomic_DNA"/>
</dbReference>
<accession>A0A0F8X9T4</accession>
<feature type="non-terminal residue" evidence="2">
    <location>
        <position position="1"/>
    </location>
</feature>
<sequence>PLGIIRIRDIRIVWSEPNQRFYLRWRQWRTGKTRNDRPEYLDVAGPRDKETRLKYGEAILAVFEQIREEGAAGTLGRSNPKLGELKAALEQEPQNEAVLDSPSEIDTPDTPLPVDADVVIDGDVDLVVEQA</sequence>